<accession>A0A2S7N172</accession>
<dbReference type="OrthoDB" id="9800154at2"/>
<gene>
    <name evidence="3" type="ORF">CYL18_07810</name>
</gene>
<dbReference type="PANTHER" id="PTHR33745">
    <property type="entry name" value="RSBT ANTAGONIST PROTEIN RSBS-RELATED"/>
    <property type="match status" value="1"/>
</dbReference>
<reference evidence="3 4" key="1">
    <citation type="submission" date="2017-12" db="EMBL/GenBank/DDBJ databases">
        <title>Taxonomic description and draft genome of Pradoshia cofamensis Gen. nov., sp. nov., a thermotolerant bacillale isolated from anterior gut of earthworm Eisenia fetida.</title>
        <authorList>
            <person name="Saha T."/>
            <person name="Chakraborty R."/>
        </authorList>
    </citation>
    <scope>NUCLEOTIDE SEQUENCE [LARGE SCALE GENOMIC DNA]</scope>
    <source>
        <strain evidence="3 4">EAG3</strain>
    </source>
</reference>
<dbReference type="PANTHER" id="PTHR33745:SF3">
    <property type="entry name" value="RSBT CO-ANTAGONIST PROTEIN RSBRC"/>
    <property type="match status" value="1"/>
</dbReference>
<dbReference type="SUPFAM" id="SSF52091">
    <property type="entry name" value="SpoIIaa-like"/>
    <property type="match status" value="1"/>
</dbReference>
<dbReference type="InterPro" id="IPR051932">
    <property type="entry name" value="Bact_StressResp_Reg"/>
</dbReference>
<dbReference type="Gene3D" id="3.30.750.24">
    <property type="entry name" value="STAS domain"/>
    <property type="match status" value="1"/>
</dbReference>
<dbReference type="EMBL" id="PKOZ01000003">
    <property type="protein sequence ID" value="PQD95784.1"/>
    <property type="molecule type" value="Genomic_DNA"/>
</dbReference>
<sequence length="275" mass="31056">MRPLTDIQLYDFLKENNDSIIKDMTNVQISHEGRSMDVSKEIPIITTKTITSRLLDSSHFFESHLNEWLAVVKSNLYLNFSVSYLADLLTNYRQIYSLYIEQFILSQETSIKPELACHWLRVINEGFDRLFSLFIDQMDKAKNTQLSKQQNLINEISTTVIPLIGNIGILPLTGQMDANRFEFILSAVPRQCISLDVNRLFIDMSGVPLMDAFIAEQLSKLTKMLSMLGISVTISGMKPEVALYTVQSGIDLSQFSTASTLKQALRNSGISLTAI</sequence>
<evidence type="ECO:0000313" key="3">
    <source>
        <dbReference type="EMBL" id="PQD95784.1"/>
    </source>
</evidence>
<feature type="domain" description="STAS" evidence="2">
    <location>
        <begin position="157"/>
        <end position="268"/>
    </location>
</feature>
<dbReference type="InterPro" id="IPR036513">
    <property type="entry name" value="STAS_dom_sf"/>
</dbReference>
<organism evidence="3 4">
    <name type="scientific">Pradoshia eiseniae</name>
    <dbReference type="NCBI Taxonomy" id="2064768"/>
    <lineage>
        <taxon>Bacteria</taxon>
        <taxon>Bacillati</taxon>
        <taxon>Bacillota</taxon>
        <taxon>Bacilli</taxon>
        <taxon>Bacillales</taxon>
        <taxon>Bacillaceae</taxon>
        <taxon>Pradoshia</taxon>
    </lineage>
</organism>
<evidence type="ECO:0000256" key="1">
    <source>
        <dbReference type="ARBA" id="ARBA00022553"/>
    </source>
</evidence>
<keyword evidence="4" id="KW-1185">Reference proteome</keyword>
<comment type="caution">
    <text evidence="3">The sequence shown here is derived from an EMBL/GenBank/DDBJ whole genome shotgun (WGS) entry which is preliminary data.</text>
</comment>
<keyword evidence="1" id="KW-0597">Phosphoprotein</keyword>
<proteinExistence type="predicted"/>
<protein>
    <recommendedName>
        <fullName evidence="2">STAS domain-containing protein</fullName>
    </recommendedName>
</protein>
<dbReference type="Pfam" id="PF01740">
    <property type="entry name" value="STAS"/>
    <property type="match status" value="1"/>
</dbReference>
<evidence type="ECO:0000313" key="4">
    <source>
        <dbReference type="Proteomes" id="UP000239663"/>
    </source>
</evidence>
<name>A0A2S7N172_9BACI</name>
<dbReference type="AlphaFoldDB" id="A0A2S7N172"/>
<dbReference type="InterPro" id="IPR002645">
    <property type="entry name" value="STAS_dom"/>
</dbReference>
<evidence type="ECO:0000259" key="2">
    <source>
        <dbReference type="PROSITE" id="PS50801"/>
    </source>
</evidence>
<dbReference type="RefSeq" id="WP_104848928.1">
    <property type="nucleotide sequence ID" value="NZ_PKOZ01000003.1"/>
</dbReference>
<dbReference type="CDD" id="cd07041">
    <property type="entry name" value="STAS_RsbR_RsbS_like"/>
    <property type="match status" value="1"/>
</dbReference>
<dbReference type="PROSITE" id="PS50801">
    <property type="entry name" value="STAS"/>
    <property type="match status" value="1"/>
</dbReference>
<dbReference type="Proteomes" id="UP000239663">
    <property type="component" value="Unassembled WGS sequence"/>
</dbReference>